<feature type="signal peptide" evidence="11">
    <location>
        <begin position="1"/>
        <end position="17"/>
    </location>
</feature>
<evidence type="ECO:0000256" key="7">
    <source>
        <dbReference type="ARBA" id="ARBA00023180"/>
    </source>
</evidence>
<dbReference type="AlphaFoldDB" id="A0AA35TA41"/>
<evidence type="ECO:0000259" key="12">
    <source>
        <dbReference type="PROSITE" id="PS50259"/>
    </source>
</evidence>
<dbReference type="PROSITE" id="PS50259">
    <property type="entry name" value="G_PROTEIN_RECEP_F3_4"/>
    <property type="match status" value="1"/>
</dbReference>
<feature type="domain" description="G-protein coupled receptors family 3 profile" evidence="12">
    <location>
        <begin position="1"/>
        <end position="155"/>
    </location>
</feature>
<feature type="compositionally biased region" description="Polar residues" evidence="9">
    <location>
        <begin position="194"/>
        <end position="207"/>
    </location>
</feature>
<evidence type="ECO:0000256" key="11">
    <source>
        <dbReference type="SAM" id="SignalP"/>
    </source>
</evidence>
<feature type="transmembrane region" description="Helical" evidence="10">
    <location>
        <begin position="94"/>
        <end position="116"/>
    </location>
</feature>
<comment type="subcellular location">
    <subcellularLocation>
        <location evidence="1">Membrane</location>
        <topology evidence="1">Multi-pass membrane protein</topology>
    </subcellularLocation>
</comment>
<keyword evidence="11" id="KW-0732">Signal</keyword>
<dbReference type="Proteomes" id="UP001174909">
    <property type="component" value="Unassembled WGS sequence"/>
</dbReference>
<accession>A0AA35TA41</accession>
<dbReference type="InterPro" id="IPR017978">
    <property type="entry name" value="GPCR_3_C"/>
</dbReference>
<keyword evidence="3 10" id="KW-1133">Transmembrane helix</keyword>
<evidence type="ECO:0000256" key="5">
    <source>
        <dbReference type="ARBA" id="ARBA00023136"/>
    </source>
</evidence>
<evidence type="ECO:0000256" key="6">
    <source>
        <dbReference type="ARBA" id="ARBA00023170"/>
    </source>
</evidence>
<keyword evidence="7" id="KW-0325">Glycoprotein</keyword>
<dbReference type="GO" id="GO:0038039">
    <property type="term" value="C:G protein-coupled receptor heterodimeric complex"/>
    <property type="evidence" value="ECO:0007669"/>
    <property type="project" value="TreeGrafter"/>
</dbReference>
<dbReference type="GO" id="GO:0004965">
    <property type="term" value="F:G protein-coupled GABA receptor activity"/>
    <property type="evidence" value="ECO:0007669"/>
    <property type="project" value="InterPro"/>
</dbReference>
<organism evidence="13 14">
    <name type="scientific">Geodia barretti</name>
    <name type="common">Barrett's horny sponge</name>
    <dbReference type="NCBI Taxonomy" id="519541"/>
    <lineage>
        <taxon>Eukaryota</taxon>
        <taxon>Metazoa</taxon>
        <taxon>Porifera</taxon>
        <taxon>Demospongiae</taxon>
        <taxon>Heteroscleromorpha</taxon>
        <taxon>Tetractinellida</taxon>
        <taxon>Astrophorina</taxon>
        <taxon>Geodiidae</taxon>
        <taxon>Geodia</taxon>
    </lineage>
</organism>
<feature type="transmembrane region" description="Helical" evidence="10">
    <location>
        <begin position="122"/>
        <end position="144"/>
    </location>
</feature>
<evidence type="ECO:0000256" key="2">
    <source>
        <dbReference type="ARBA" id="ARBA00022692"/>
    </source>
</evidence>
<evidence type="ECO:0000313" key="13">
    <source>
        <dbReference type="EMBL" id="CAI8043788.1"/>
    </source>
</evidence>
<feature type="transmembrane region" description="Helical" evidence="10">
    <location>
        <begin position="58"/>
        <end position="82"/>
    </location>
</feature>
<keyword evidence="8" id="KW-0807">Transducer</keyword>
<feature type="region of interest" description="Disordered" evidence="9">
    <location>
        <begin position="194"/>
        <end position="258"/>
    </location>
</feature>
<keyword evidence="2 10" id="KW-0812">Transmembrane</keyword>
<feature type="compositionally biased region" description="Basic and acidic residues" evidence="9">
    <location>
        <begin position="232"/>
        <end position="241"/>
    </location>
</feature>
<evidence type="ECO:0000256" key="1">
    <source>
        <dbReference type="ARBA" id="ARBA00004141"/>
    </source>
</evidence>
<keyword evidence="14" id="KW-1185">Reference proteome</keyword>
<protein>
    <submittedName>
        <fullName evidence="13">Gamma-aminobutyric acid type B receptor subunit 2</fullName>
    </submittedName>
</protein>
<evidence type="ECO:0000256" key="8">
    <source>
        <dbReference type="ARBA" id="ARBA00023224"/>
    </source>
</evidence>
<dbReference type="InterPro" id="IPR002455">
    <property type="entry name" value="GPCR3_GABA-B"/>
</dbReference>
<evidence type="ECO:0000256" key="10">
    <source>
        <dbReference type="SAM" id="Phobius"/>
    </source>
</evidence>
<keyword evidence="4" id="KW-0297">G-protein coupled receptor</keyword>
<keyword evidence="6 13" id="KW-0675">Receptor</keyword>
<gene>
    <name evidence="13" type="ORF">GBAR_LOCUS24295</name>
</gene>
<evidence type="ECO:0000313" key="14">
    <source>
        <dbReference type="Proteomes" id="UP001174909"/>
    </source>
</evidence>
<proteinExistence type="predicted"/>
<dbReference type="EMBL" id="CASHTH010003358">
    <property type="protein sequence ID" value="CAI8043788.1"/>
    <property type="molecule type" value="Genomic_DNA"/>
</dbReference>
<reference evidence="13" key="1">
    <citation type="submission" date="2023-03" db="EMBL/GenBank/DDBJ databases">
        <authorList>
            <person name="Steffen K."/>
            <person name="Cardenas P."/>
        </authorList>
    </citation>
    <scope>NUCLEOTIDE SEQUENCE</scope>
</reference>
<dbReference type="PANTHER" id="PTHR10519">
    <property type="entry name" value="GABA-B RECEPTOR"/>
    <property type="match status" value="1"/>
</dbReference>
<evidence type="ECO:0000256" key="3">
    <source>
        <dbReference type="ARBA" id="ARBA00022989"/>
    </source>
</evidence>
<evidence type="ECO:0000256" key="4">
    <source>
        <dbReference type="ARBA" id="ARBA00023040"/>
    </source>
</evidence>
<dbReference type="PANTHER" id="PTHR10519:SF74">
    <property type="entry name" value="GAMMA-AMINOBUTYRIC ACID TYPE B RECEPTOR SUBUNIT 2"/>
    <property type="match status" value="1"/>
</dbReference>
<sequence>MVAVDLIILCIYFGVEGCRGNLEARRVRNAENEDDVEGVRRITTEFYTYICNSNGRKIFLGILYGYKSLLQILSLFLAFATRRVKVKGLNDTKAVAGAVYVTSITFTVLFVSTYSVVEYINVYAAIFSVALFVGTSAILVLLYIPKMVSLYQDPEGLTVFKTGVTMAAATAKASSDQSTIESLRRRIRELETIVSQNSGRPSSSASAQHLVPRTQHSHRLSTGSDISLEMSGETRGHKTIWDDGDTQKNGTDNKDTEL</sequence>
<comment type="caution">
    <text evidence="13">The sequence shown here is derived from an EMBL/GenBank/DDBJ whole genome shotgun (WGS) entry which is preliminary data.</text>
</comment>
<name>A0AA35TA41_GEOBA</name>
<dbReference type="Pfam" id="PF00003">
    <property type="entry name" value="7tm_3"/>
    <property type="match status" value="1"/>
</dbReference>
<feature type="chain" id="PRO_5041392548" evidence="11">
    <location>
        <begin position="18"/>
        <end position="258"/>
    </location>
</feature>
<dbReference type="GO" id="GO:0007214">
    <property type="term" value="P:gamma-aminobutyric acid signaling pathway"/>
    <property type="evidence" value="ECO:0007669"/>
    <property type="project" value="TreeGrafter"/>
</dbReference>
<keyword evidence="5 10" id="KW-0472">Membrane</keyword>
<evidence type="ECO:0000256" key="9">
    <source>
        <dbReference type="SAM" id="MobiDB-lite"/>
    </source>
</evidence>